<organism evidence="1">
    <name type="scientific">Candidatus Kentrum sp. FW</name>
    <dbReference type="NCBI Taxonomy" id="2126338"/>
    <lineage>
        <taxon>Bacteria</taxon>
        <taxon>Pseudomonadati</taxon>
        <taxon>Pseudomonadota</taxon>
        <taxon>Gammaproteobacteria</taxon>
        <taxon>Candidatus Kentrum</taxon>
    </lineage>
</organism>
<dbReference type="InterPro" id="IPR038084">
    <property type="entry name" value="PduO/GlcC-like_sf"/>
</dbReference>
<dbReference type="Pfam" id="PF03928">
    <property type="entry name" value="HbpS-like"/>
    <property type="match status" value="1"/>
</dbReference>
<reference evidence="1" key="1">
    <citation type="submission" date="2019-02" db="EMBL/GenBank/DDBJ databases">
        <authorList>
            <person name="Gruber-Vodicka R. H."/>
            <person name="Seah K. B. B."/>
        </authorList>
    </citation>
    <scope>NUCLEOTIDE SEQUENCE</scope>
    <source>
        <strain evidence="1">BECK_BZ106</strain>
        <strain evidence="2">BECK_BZ15</strain>
    </source>
</reference>
<evidence type="ECO:0000313" key="2">
    <source>
        <dbReference type="EMBL" id="VFJ58033.1"/>
    </source>
</evidence>
<dbReference type="InterPro" id="IPR005624">
    <property type="entry name" value="PduO/GlcC-like"/>
</dbReference>
<gene>
    <name evidence="2" type="ORF">BECKFW1821A_GA0114235_107716</name>
    <name evidence="1" type="ORF">BECKFW1821B_GA0114236_10332</name>
</gene>
<evidence type="ECO:0000313" key="1">
    <source>
        <dbReference type="EMBL" id="VFJ57239.1"/>
    </source>
</evidence>
<dbReference type="InterPro" id="IPR052517">
    <property type="entry name" value="GlcG_carb_metab_protein"/>
</dbReference>
<dbReference type="SUPFAM" id="SSF143744">
    <property type="entry name" value="GlcG-like"/>
    <property type="match status" value="1"/>
</dbReference>
<protein>
    <submittedName>
        <fullName evidence="1">Uncharacterized conserved protein GlcG, DUF336 family</fullName>
    </submittedName>
</protein>
<dbReference type="Gene3D" id="3.30.450.150">
    <property type="entry name" value="Haem-degrading domain"/>
    <property type="match status" value="1"/>
</dbReference>
<name>A0A450ST57_9GAMM</name>
<dbReference type="EMBL" id="CAADEW010000077">
    <property type="protein sequence ID" value="VFJ58033.1"/>
    <property type="molecule type" value="Genomic_DNA"/>
</dbReference>
<dbReference type="AlphaFoldDB" id="A0A450ST57"/>
<proteinExistence type="predicted"/>
<dbReference type="PANTHER" id="PTHR34309:SF10">
    <property type="entry name" value="SLR1406 PROTEIN"/>
    <property type="match status" value="1"/>
</dbReference>
<dbReference type="EMBL" id="CAADFD010000033">
    <property type="protein sequence ID" value="VFJ57239.1"/>
    <property type="molecule type" value="Genomic_DNA"/>
</dbReference>
<dbReference type="PANTHER" id="PTHR34309">
    <property type="entry name" value="SLR1406 PROTEIN"/>
    <property type="match status" value="1"/>
</dbReference>
<accession>A0A450ST57</accession>
<sequence length="141" mass="14415">MKKLTLSIANQIIQTTLAKAREMGLPPMGCAVLDSGGHLKAFQAEDGLAFARVHVCQAKAWGSLGVGVDSDKIAERYMSGGPNPGFINALNAMTGGKVVPLAGGVLIRNRDGEILGAVGVSGAMPEEDAICAKAGVDAIPE</sequence>